<keyword evidence="1" id="KW-0732">Signal</keyword>
<dbReference type="OrthoDB" id="5689995at2"/>
<keyword evidence="3" id="KW-1185">Reference proteome</keyword>
<dbReference type="EMBL" id="SLXI01000001">
    <property type="protein sequence ID" value="TCP14375.1"/>
    <property type="molecule type" value="Genomic_DNA"/>
</dbReference>
<dbReference type="NCBIfam" id="TIGR01626">
    <property type="entry name" value="ytfJ_HI0045"/>
    <property type="match status" value="1"/>
</dbReference>
<evidence type="ECO:0000313" key="3">
    <source>
        <dbReference type="Proteomes" id="UP000294841"/>
    </source>
</evidence>
<reference evidence="2 3" key="1">
    <citation type="submission" date="2019-03" db="EMBL/GenBank/DDBJ databases">
        <title>Genomic Encyclopedia of Type Strains, Phase IV (KMG-IV): sequencing the most valuable type-strain genomes for metagenomic binning, comparative biology and taxonomic classification.</title>
        <authorList>
            <person name="Goeker M."/>
        </authorList>
    </citation>
    <scope>NUCLEOTIDE SEQUENCE [LARGE SCALE GENOMIC DNA]</scope>
    <source>
        <strain evidence="2 3">DSM 28231</strain>
    </source>
</reference>
<dbReference type="RefSeq" id="WP_132022196.1">
    <property type="nucleotide sequence ID" value="NZ_CP016605.1"/>
</dbReference>
<evidence type="ECO:0008006" key="4">
    <source>
        <dbReference type="Google" id="ProtNLM"/>
    </source>
</evidence>
<organism evidence="2 3">
    <name type="scientific">Bisgaardia hudsonensis</name>
    <dbReference type="NCBI Taxonomy" id="109472"/>
    <lineage>
        <taxon>Bacteria</taxon>
        <taxon>Pseudomonadati</taxon>
        <taxon>Pseudomonadota</taxon>
        <taxon>Gammaproteobacteria</taxon>
        <taxon>Pasteurellales</taxon>
        <taxon>Pasteurellaceae</taxon>
        <taxon>Bisgaardia</taxon>
    </lineage>
</organism>
<feature type="signal peptide" evidence="1">
    <location>
        <begin position="1"/>
        <end position="21"/>
    </location>
</feature>
<protein>
    <recommendedName>
        <fullName evidence="4">YtfJ family protein</fullName>
    </recommendedName>
</protein>
<dbReference type="Proteomes" id="UP000294841">
    <property type="component" value="Unassembled WGS sequence"/>
</dbReference>
<dbReference type="InterPro" id="IPR006513">
    <property type="entry name" value="YtfJ_HI0045"/>
</dbReference>
<dbReference type="AlphaFoldDB" id="A0A4R2N3G4"/>
<accession>A0A4R2N3G4</accession>
<evidence type="ECO:0000256" key="1">
    <source>
        <dbReference type="SAM" id="SignalP"/>
    </source>
</evidence>
<dbReference type="Pfam" id="PF09695">
    <property type="entry name" value="YtfJ_HI0045"/>
    <property type="match status" value="1"/>
</dbReference>
<feature type="chain" id="PRO_5020404484" description="YtfJ family protein" evidence="1">
    <location>
        <begin position="22"/>
        <end position="187"/>
    </location>
</feature>
<gene>
    <name evidence="2" type="ORF">EV697_101516</name>
</gene>
<comment type="caution">
    <text evidence="2">The sequence shown here is derived from an EMBL/GenBank/DDBJ whole genome shotgun (WGS) entry which is preliminary data.</text>
</comment>
<proteinExistence type="predicted"/>
<evidence type="ECO:0000313" key="2">
    <source>
        <dbReference type="EMBL" id="TCP14375.1"/>
    </source>
</evidence>
<name>A0A4R2N3G4_9PAST</name>
<sequence>MKKLTLFTSVISVFIASNVFAHNIKINEALPLVKIEEKGELKLIDDQIEYQVWNSQNLIGKVRVLQHIAGRTTVKEKNIPLMSAIKNAKFNPTHYQTTNIINADDAIFGTAIFVKTSTEEAKKENEHSQIILDQHSTVKNAWQLKEKESLIVVLDKNAKVQYVSEGKLSSEEIDKIINLVKELLKNK</sequence>